<dbReference type="Gene3D" id="3.30.572.10">
    <property type="entry name" value="Thymidylate synthase/dCMP hydroxymethylase domain"/>
    <property type="match status" value="1"/>
</dbReference>
<dbReference type="Proteomes" id="UP000549617">
    <property type="component" value="Unassembled WGS sequence"/>
</dbReference>
<dbReference type="EMBL" id="JACIJC010000010">
    <property type="protein sequence ID" value="MBB5687834.1"/>
    <property type="molecule type" value="Genomic_DNA"/>
</dbReference>
<dbReference type="AlphaFoldDB" id="A0A7W9ALY1"/>
<sequence length="267" mass="30292">MTIDAQPVTLEADNLSLGWGKVLERLTRRGVTSITPLTLTITGFNDDGVAAEVPEIRTAVEAFLETQDKRDSENVAWTIFPQNYWDLAQGDREYFFELYTESFQRVQDFNPRNNKRGSYFQRLVDLYGEGKGPNQLKWMLDDWDAHPKARRTSKFQATTFDPHRDYTSQSLLEFPCLQQVSFVHHGDTLGMNAFYASQQIARKAYGNYLGLARLGAFMAGQMGLRFTRLTIFVGLAQMDVGKTDPDLQTLLAVVRRELKTTGDLVAA</sequence>
<keyword evidence="2" id="KW-1185">Reference proteome</keyword>
<dbReference type="SUPFAM" id="SSF55831">
    <property type="entry name" value="Thymidylate synthase/dCMP hydroxymethylase"/>
    <property type="match status" value="1"/>
</dbReference>
<dbReference type="RefSeq" id="WP_184022170.1">
    <property type="nucleotide sequence ID" value="NZ_JACIJC010000010.1"/>
</dbReference>
<reference evidence="1 2" key="1">
    <citation type="submission" date="2020-08" db="EMBL/GenBank/DDBJ databases">
        <title>Genomic Encyclopedia of Type Strains, Phase IV (KMG-IV): sequencing the most valuable type-strain genomes for metagenomic binning, comparative biology and taxonomic classification.</title>
        <authorList>
            <person name="Goeker M."/>
        </authorList>
    </citation>
    <scope>NUCLEOTIDE SEQUENCE [LARGE SCALE GENOMIC DNA]</scope>
    <source>
        <strain evidence="1 2">DSM 25079</strain>
    </source>
</reference>
<comment type="caution">
    <text evidence="1">The sequence shown here is derived from an EMBL/GenBank/DDBJ whole genome shotgun (WGS) entry which is preliminary data.</text>
</comment>
<accession>A0A7W9ALY1</accession>
<proteinExistence type="predicted"/>
<dbReference type="InterPro" id="IPR036926">
    <property type="entry name" value="Thymidate_synth/dCMP_Mease_sf"/>
</dbReference>
<gene>
    <name evidence="1" type="ORF">FHS49_003881</name>
</gene>
<protein>
    <submittedName>
        <fullName evidence="1">Thymidylate synthase</fullName>
    </submittedName>
</protein>
<evidence type="ECO:0000313" key="1">
    <source>
        <dbReference type="EMBL" id="MBB5687834.1"/>
    </source>
</evidence>
<name>A0A7W9ALY1_9SPHN</name>
<evidence type="ECO:0000313" key="2">
    <source>
        <dbReference type="Proteomes" id="UP000549617"/>
    </source>
</evidence>
<organism evidence="1 2">
    <name type="scientific">Sphingobium boeckii</name>
    <dbReference type="NCBI Taxonomy" id="1082345"/>
    <lineage>
        <taxon>Bacteria</taxon>
        <taxon>Pseudomonadati</taxon>
        <taxon>Pseudomonadota</taxon>
        <taxon>Alphaproteobacteria</taxon>
        <taxon>Sphingomonadales</taxon>
        <taxon>Sphingomonadaceae</taxon>
        <taxon>Sphingobium</taxon>
    </lineage>
</organism>